<accession>A0ABN9UT17</accession>
<dbReference type="EMBL" id="CAUYUJ010016077">
    <property type="protein sequence ID" value="CAK0861616.1"/>
    <property type="molecule type" value="Genomic_DNA"/>
</dbReference>
<feature type="region of interest" description="Disordered" evidence="1">
    <location>
        <begin position="116"/>
        <end position="143"/>
    </location>
</feature>
<comment type="caution">
    <text evidence="2">The sequence shown here is derived from an EMBL/GenBank/DDBJ whole genome shotgun (WGS) entry which is preliminary data.</text>
</comment>
<proteinExistence type="predicted"/>
<gene>
    <name evidence="2" type="ORF">PCOR1329_LOCUS50234</name>
</gene>
<evidence type="ECO:0000313" key="3">
    <source>
        <dbReference type="Proteomes" id="UP001189429"/>
    </source>
</evidence>
<feature type="non-terminal residue" evidence="2">
    <location>
        <position position="243"/>
    </location>
</feature>
<feature type="non-terminal residue" evidence="2">
    <location>
        <position position="1"/>
    </location>
</feature>
<protein>
    <recommendedName>
        <fullName evidence="4">Phospholipase B-like</fullName>
    </recommendedName>
</protein>
<feature type="compositionally biased region" description="Polar residues" evidence="1">
    <location>
        <begin position="119"/>
        <end position="138"/>
    </location>
</feature>
<reference evidence="2" key="1">
    <citation type="submission" date="2023-10" db="EMBL/GenBank/DDBJ databases">
        <authorList>
            <person name="Chen Y."/>
            <person name="Shah S."/>
            <person name="Dougan E. K."/>
            <person name="Thang M."/>
            <person name="Chan C."/>
        </authorList>
    </citation>
    <scope>NUCLEOTIDE SEQUENCE [LARGE SCALE GENOMIC DNA]</scope>
</reference>
<keyword evidence="3" id="KW-1185">Reference proteome</keyword>
<name>A0ABN9UT17_9DINO</name>
<organism evidence="2 3">
    <name type="scientific">Prorocentrum cordatum</name>
    <dbReference type="NCBI Taxonomy" id="2364126"/>
    <lineage>
        <taxon>Eukaryota</taxon>
        <taxon>Sar</taxon>
        <taxon>Alveolata</taxon>
        <taxon>Dinophyceae</taxon>
        <taxon>Prorocentrales</taxon>
        <taxon>Prorocentraceae</taxon>
        <taxon>Prorocentrum</taxon>
    </lineage>
</organism>
<evidence type="ECO:0000256" key="1">
    <source>
        <dbReference type="SAM" id="MobiDB-lite"/>
    </source>
</evidence>
<evidence type="ECO:0000313" key="2">
    <source>
        <dbReference type="EMBL" id="CAK0861616.1"/>
    </source>
</evidence>
<sequence length="243" mass="27060">ESNKRIGYRSVQWADFIIQEKISMQMANGVADGTIGTGRAARDTDYTEYQLPRRNGMITVSMSTIDVASFPIFIPPRGMAVNQSELSKWGRNSLPIISGDYNCAFGIRRHTTEKKNIEATESSGTEEPALENTTSPQRSDLKDDNHLAIGDAFMGTGNAYYGSAYTSNLDHVALPAKAMCRARQPYPEACLARRLQLHNPAHLTDHMLIYMNLDVHSAKTHNSKLTPHANYDLMMITSTRGYK</sequence>
<evidence type="ECO:0008006" key="4">
    <source>
        <dbReference type="Google" id="ProtNLM"/>
    </source>
</evidence>
<dbReference type="Proteomes" id="UP001189429">
    <property type="component" value="Unassembled WGS sequence"/>
</dbReference>